<dbReference type="AlphaFoldDB" id="A0A159Z1X0"/>
<evidence type="ECO:0000313" key="2">
    <source>
        <dbReference type="EMBL" id="AMY67970.1"/>
    </source>
</evidence>
<sequence length="314" mass="34559">MAAQHPQEIEPLIIGRHPHPHPPVHALRHLAHQQPGREHPAIAGTDHPVARAHLFGVFQEFQRRRGGIVSRQQRLLPGRLHRHRDPAGAVGQQDHPAGGIAHARDAPDQPQPVHRGPAIDDAVAAADIQQHRLAEGGSRIRQHHARDRGQLRVQPHLVLRQQLGVLLFELHRGLFPGLHLLQLALQLGVLLIDPGIGAEALDHAHRLGDGQQCPIHVGHHFVHQRGAETLDPRAVDPPQQEGRRQAKRQHHDQDAAHRPGKVDVAVFGHRGSPERSCQVPERPCSGASLSCRNLSHAEAVSRIPAPCRCQAPHN</sequence>
<protein>
    <submittedName>
        <fullName evidence="2">Uncharacterized protein</fullName>
    </submittedName>
</protein>
<proteinExistence type="predicted"/>
<dbReference type="STRING" id="1335048.AKL17_0711"/>
<gene>
    <name evidence="2" type="ORF">AKL17_0711</name>
</gene>
<name>A0A159Z1X0_9RHOB</name>
<evidence type="ECO:0000256" key="1">
    <source>
        <dbReference type="SAM" id="MobiDB-lite"/>
    </source>
</evidence>
<keyword evidence="3" id="KW-1185">Reference proteome</keyword>
<accession>A0A159Z1X0</accession>
<dbReference type="KEGG" id="daa:AKL17_0711"/>
<dbReference type="EMBL" id="CP012661">
    <property type="protein sequence ID" value="AMY67970.1"/>
    <property type="molecule type" value="Genomic_DNA"/>
</dbReference>
<reference evidence="2 3" key="1">
    <citation type="submission" date="2015-09" db="EMBL/GenBank/DDBJ databases">
        <title>Complete genome sequence of Defluviimonas alba cai42t isolated from an oilfield in Xinjiang.</title>
        <authorList>
            <person name="Geng S."/>
            <person name="Pan X."/>
            <person name="Wu X."/>
        </authorList>
    </citation>
    <scope>NUCLEOTIDE SEQUENCE [LARGE SCALE GENOMIC DNA]</scope>
    <source>
        <strain evidence="3">cai42</strain>
    </source>
</reference>
<organism evidence="2 3">
    <name type="scientific">Frigidibacter mobilis</name>
    <dbReference type="NCBI Taxonomy" id="1335048"/>
    <lineage>
        <taxon>Bacteria</taxon>
        <taxon>Pseudomonadati</taxon>
        <taxon>Pseudomonadota</taxon>
        <taxon>Alphaproteobacteria</taxon>
        <taxon>Rhodobacterales</taxon>
        <taxon>Paracoccaceae</taxon>
        <taxon>Frigidibacter</taxon>
    </lineage>
</organism>
<dbReference type="Proteomes" id="UP000076128">
    <property type="component" value="Chromosome"/>
</dbReference>
<evidence type="ECO:0000313" key="3">
    <source>
        <dbReference type="Proteomes" id="UP000076128"/>
    </source>
</evidence>
<feature type="compositionally biased region" description="Basic and acidic residues" evidence="1">
    <location>
        <begin position="251"/>
        <end position="260"/>
    </location>
</feature>
<feature type="region of interest" description="Disordered" evidence="1">
    <location>
        <begin position="227"/>
        <end position="260"/>
    </location>
</feature>